<reference evidence="2 3" key="2">
    <citation type="journal article" date="2011" name="PLoS Genet.">
        <title>Caenorhabditis briggsae recombinant inbred line genotypes reveal inter-strain incompatibility and the evolution of recombination.</title>
        <authorList>
            <person name="Ross J.A."/>
            <person name="Koboldt D.C."/>
            <person name="Staisch J.E."/>
            <person name="Chamberlin H.M."/>
            <person name="Gupta B.P."/>
            <person name="Miller R.D."/>
            <person name="Baird S.E."/>
            <person name="Haag E.S."/>
        </authorList>
    </citation>
    <scope>NUCLEOTIDE SEQUENCE [LARGE SCALE GENOMIC DNA]</scope>
    <source>
        <strain evidence="2 3">AF16</strain>
    </source>
</reference>
<dbReference type="CTD" id="8583376"/>
<feature type="compositionally biased region" description="Pro residues" evidence="1">
    <location>
        <begin position="86"/>
        <end position="99"/>
    </location>
</feature>
<dbReference type="InParanoid" id="A8XHD8"/>
<feature type="compositionally biased region" description="Low complexity" evidence="1">
    <location>
        <begin position="100"/>
        <end position="117"/>
    </location>
</feature>
<gene>
    <name evidence="2" type="ORF">CBG13241</name>
    <name evidence="2" type="ORF">CBG_13241</name>
</gene>
<evidence type="ECO:0000313" key="3">
    <source>
        <dbReference type="Proteomes" id="UP000008549"/>
    </source>
</evidence>
<dbReference type="Proteomes" id="UP000008549">
    <property type="component" value="Unassembled WGS sequence"/>
</dbReference>
<dbReference type="GeneID" id="8583376"/>
<evidence type="ECO:0000256" key="1">
    <source>
        <dbReference type="SAM" id="MobiDB-lite"/>
    </source>
</evidence>
<dbReference type="RefSeq" id="XP_002641384.1">
    <property type="nucleotide sequence ID" value="XM_002641338.1"/>
</dbReference>
<name>A8XHD8_CAEBR</name>
<protein>
    <submittedName>
        <fullName evidence="2">Protein CBG13241</fullName>
    </submittedName>
</protein>
<dbReference type="EMBL" id="HE601226">
    <property type="protein sequence ID" value="CAP32062.1"/>
    <property type="molecule type" value="Genomic_DNA"/>
</dbReference>
<reference evidence="2 3" key="1">
    <citation type="journal article" date="2003" name="PLoS Biol.">
        <title>The genome sequence of Caenorhabditis briggsae: a platform for comparative genomics.</title>
        <authorList>
            <person name="Stein L.D."/>
            <person name="Bao Z."/>
            <person name="Blasiar D."/>
            <person name="Blumenthal T."/>
            <person name="Brent M.R."/>
            <person name="Chen N."/>
            <person name="Chinwalla A."/>
            <person name="Clarke L."/>
            <person name="Clee C."/>
            <person name="Coghlan A."/>
            <person name="Coulson A."/>
            <person name="D'Eustachio P."/>
            <person name="Fitch D.H."/>
            <person name="Fulton L.A."/>
            <person name="Fulton R.E."/>
            <person name="Griffiths-Jones S."/>
            <person name="Harris T.W."/>
            <person name="Hillier L.W."/>
            <person name="Kamath R."/>
            <person name="Kuwabara P.E."/>
            <person name="Mardis E.R."/>
            <person name="Marra M.A."/>
            <person name="Miner T.L."/>
            <person name="Minx P."/>
            <person name="Mullikin J.C."/>
            <person name="Plumb R.W."/>
            <person name="Rogers J."/>
            <person name="Schein J.E."/>
            <person name="Sohrmann M."/>
            <person name="Spieth J."/>
            <person name="Stajich J.E."/>
            <person name="Wei C."/>
            <person name="Willey D."/>
            <person name="Wilson R.K."/>
            <person name="Durbin R."/>
            <person name="Waterston R.H."/>
        </authorList>
    </citation>
    <scope>NUCLEOTIDE SEQUENCE [LARGE SCALE GENOMIC DNA]</scope>
    <source>
        <strain evidence="2 3">AF16</strain>
    </source>
</reference>
<keyword evidence="3" id="KW-1185">Reference proteome</keyword>
<sequence>MVRKHEILKDNGIEKWTFTPSRHAVHAQLEHQEITKPPGPQGDAAALGAPRPAGSRAAPGTPERPGKAVFLGQSRSDFQSESGPGAPGPAEPQRPPQPYGAPGHPGANGNPGAPGQPEQSGGSDFRLPGLKISIPDISGWYEELLI</sequence>
<dbReference type="HOGENOM" id="CLU_1779119_0_0_1"/>
<feature type="compositionally biased region" description="Low complexity" evidence="1">
    <location>
        <begin position="42"/>
        <end position="61"/>
    </location>
</feature>
<evidence type="ECO:0000313" key="2">
    <source>
        <dbReference type="EMBL" id="CAP32062.1"/>
    </source>
</evidence>
<proteinExistence type="predicted"/>
<accession>A8XHD8</accession>
<dbReference type="AlphaFoldDB" id="A8XHD8"/>
<organism evidence="2 3">
    <name type="scientific">Caenorhabditis briggsae</name>
    <dbReference type="NCBI Taxonomy" id="6238"/>
    <lineage>
        <taxon>Eukaryota</taxon>
        <taxon>Metazoa</taxon>
        <taxon>Ecdysozoa</taxon>
        <taxon>Nematoda</taxon>
        <taxon>Chromadorea</taxon>
        <taxon>Rhabditida</taxon>
        <taxon>Rhabditina</taxon>
        <taxon>Rhabditomorpha</taxon>
        <taxon>Rhabditoidea</taxon>
        <taxon>Rhabditidae</taxon>
        <taxon>Peloderinae</taxon>
        <taxon>Caenorhabditis</taxon>
    </lineage>
</organism>
<feature type="region of interest" description="Disordered" evidence="1">
    <location>
        <begin position="24"/>
        <end position="130"/>
    </location>
</feature>
<dbReference type="KEGG" id="cbr:CBG_13241"/>